<organism evidence="4 5">
    <name type="scientific">Rhynocoris fuscipes</name>
    <dbReference type="NCBI Taxonomy" id="488301"/>
    <lineage>
        <taxon>Eukaryota</taxon>
        <taxon>Metazoa</taxon>
        <taxon>Ecdysozoa</taxon>
        <taxon>Arthropoda</taxon>
        <taxon>Hexapoda</taxon>
        <taxon>Insecta</taxon>
        <taxon>Pterygota</taxon>
        <taxon>Neoptera</taxon>
        <taxon>Paraneoptera</taxon>
        <taxon>Hemiptera</taxon>
        <taxon>Heteroptera</taxon>
        <taxon>Panheteroptera</taxon>
        <taxon>Cimicomorpha</taxon>
        <taxon>Reduviidae</taxon>
        <taxon>Harpactorinae</taxon>
        <taxon>Harpactorini</taxon>
        <taxon>Rhynocoris</taxon>
    </lineage>
</organism>
<name>A0AAW1D8V9_9HEMI</name>
<dbReference type="GO" id="GO:0016887">
    <property type="term" value="F:ATP hydrolysis activity"/>
    <property type="evidence" value="ECO:0007669"/>
    <property type="project" value="InterPro"/>
</dbReference>
<dbReference type="InterPro" id="IPR027417">
    <property type="entry name" value="P-loop_NTPase"/>
</dbReference>
<dbReference type="AlphaFoldDB" id="A0AAW1D8V9"/>
<dbReference type="InterPro" id="IPR036277">
    <property type="entry name" value="SMC_hinge_sf"/>
</dbReference>
<keyword evidence="5" id="KW-1185">Reference proteome</keyword>
<feature type="coiled-coil region" evidence="2">
    <location>
        <begin position="230"/>
        <end position="380"/>
    </location>
</feature>
<feature type="coiled-coil region" evidence="2">
    <location>
        <begin position="124"/>
        <end position="201"/>
    </location>
</feature>
<dbReference type="InterPro" id="IPR010935">
    <property type="entry name" value="SMC_hinge"/>
</dbReference>
<dbReference type="SUPFAM" id="SSF52540">
    <property type="entry name" value="P-loop containing nucleoside triphosphate hydrolases"/>
    <property type="match status" value="1"/>
</dbReference>
<dbReference type="Proteomes" id="UP001461498">
    <property type="component" value="Unassembled WGS sequence"/>
</dbReference>
<evidence type="ECO:0000313" key="4">
    <source>
        <dbReference type="EMBL" id="KAK9506498.1"/>
    </source>
</evidence>
<dbReference type="SMART" id="SM00968">
    <property type="entry name" value="SMC_hinge"/>
    <property type="match status" value="1"/>
</dbReference>
<comment type="caution">
    <text evidence="4">The sequence shown here is derived from an EMBL/GenBank/DDBJ whole genome shotgun (WGS) entry which is preliminary data.</text>
</comment>
<dbReference type="GO" id="GO:0051276">
    <property type="term" value="P:chromosome organization"/>
    <property type="evidence" value="ECO:0007669"/>
    <property type="project" value="InterPro"/>
</dbReference>
<dbReference type="SUPFAM" id="SSF75553">
    <property type="entry name" value="Smc hinge domain"/>
    <property type="match status" value="1"/>
</dbReference>
<reference evidence="4 5" key="1">
    <citation type="submission" date="2022-12" db="EMBL/GenBank/DDBJ databases">
        <title>Chromosome-level genome assembly of true bugs.</title>
        <authorList>
            <person name="Ma L."/>
            <person name="Li H."/>
        </authorList>
    </citation>
    <scope>NUCLEOTIDE SEQUENCE [LARGE SCALE GENOMIC DNA]</scope>
    <source>
        <strain evidence="4">Lab_2022b</strain>
    </source>
</reference>
<evidence type="ECO:0000256" key="1">
    <source>
        <dbReference type="ARBA" id="ARBA00023054"/>
    </source>
</evidence>
<accession>A0AAW1D8V9</accession>
<dbReference type="PIRSF" id="PIRSF005719">
    <property type="entry name" value="SMC"/>
    <property type="match status" value="1"/>
</dbReference>
<dbReference type="PANTHER" id="PTHR43977">
    <property type="entry name" value="STRUCTURAL MAINTENANCE OF CHROMOSOMES PROTEIN 3"/>
    <property type="match status" value="1"/>
</dbReference>
<dbReference type="Gene3D" id="3.30.70.1620">
    <property type="match status" value="1"/>
</dbReference>
<gene>
    <name evidence="4" type="ORF">O3M35_008426</name>
</gene>
<dbReference type="InterPro" id="IPR024704">
    <property type="entry name" value="SMC"/>
</dbReference>
<dbReference type="GO" id="GO:0005524">
    <property type="term" value="F:ATP binding"/>
    <property type="evidence" value="ECO:0007669"/>
    <property type="project" value="InterPro"/>
</dbReference>
<dbReference type="GO" id="GO:0005694">
    <property type="term" value="C:chromosome"/>
    <property type="evidence" value="ECO:0007669"/>
    <property type="project" value="InterPro"/>
</dbReference>
<evidence type="ECO:0000313" key="5">
    <source>
        <dbReference type="Proteomes" id="UP001461498"/>
    </source>
</evidence>
<keyword evidence="1 2" id="KW-0175">Coiled coil</keyword>
<protein>
    <recommendedName>
        <fullName evidence="3">SMC hinge domain-containing protein</fullName>
    </recommendedName>
</protein>
<sequence>MINGTSSTNKAIQDFFSSVQLNVNNPHFLIMQGRITKVLNMKPPEILSMIEEAAGTRMYEDKKHNAQKTIKIKDSTLKEMDEMVNAQINPKMQRLKEERSQYVEYQRIQREHEHFTRINVAWDYLKAEEGLEKTESRLQQLKDNISSLKKVINDHKDRIKSLEKEIIEAQSKRDLESGSLLKELEAKLKKAETSEATIAAKLKSENDAKNSDGKRLKVLQKNFNDDEKALNTKKGELERAQSVFDQLREAEQKDAQDLEAAQQKFQAVSSGLLANEDGENATLQDQLMNVKHQLTKAETEIKQCQIQIKHNKNELDSKLPLLKKTEITFQNDNKELLTKESEVKSLEENLSRMQYRDGALEELQENSRSLANEIRQCSEEVNNFTYRYPYLQFRYRDPQPNFDHSKVRGLLCKLFTIKDSQFARAIEAVAGSKIYNVVVDNEQIASKLIEKGQLQRRMTFAPLNKIRGSKMSSDIVKKAEKLVGKGNVFLAQSLISYSPEYEIVMSWAFGQALVCTSTEAAIQLSTHHEVKRKAVTLDGDIFEPFGVSSGGAVDQSKPVLLAYIDFRKAEQVLSDKQKDLDKINSQIKTLLPIANNYENIKQKLELRQRELKMIKERLQSTSHYQLKEEIDVLKANIKDKESKIQELQEEIKTKNLKAKEIEDKIKNLKSVREKELKQADAELKRMKKKAEESRNNWKQREQEYETLTLEIKELESTVQKEKEELQQLLESIAQQDMELKESKEQLSLAQEEVKKAKDEVKAQNQLIGQSNLEIQQMNNQKEQIVKTISEKELEVLSVNHEIGKFETDISDIKNLLHEMKSKHKWIESDREYFGVPNGVYDFTKCDPKEARAKLKHLNEMKQKLGRHINSKAMDMLSTQEDRLQNVMEKKSVVEEDRSKILSVIDELDVKKDRLIREAWERVNNDFNSILGSLLPGAQAKLQPAVGDDYKHGLKVRIGFGGLWKESLDELSGGQRSLVALSLILAMLLFKPAPLYILDEVDAALDPSHTQNIGQMLKAHFKQSQFIVVSLKEGMFNNANVIFRTSFVDGVSAVTRTTNSNK</sequence>
<dbReference type="Gene3D" id="3.40.50.300">
    <property type="entry name" value="P-loop containing nucleotide triphosphate hydrolases"/>
    <property type="match status" value="2"/>
</dbReference>
<feature type="domain" description="SMC hinge" evidence="3">
    <location>
        <begin position="405"/>
        <end position="525"/>
    </location>
</feature>
<evidence type="ECO:0000259" key="3">
    <source>
        <dbReference type="SMART" id="SM00968"/>
    </source>
</evidence>
<dbReference type="InterPro" id="IPR003395">
    <property type="entry name" value="RecF/RecN/SMC_N"/>
</dbReference>
<proteinExistence type="predicted"/>
<feature type="coiled-coil region" evidence="2">
    <location>
        <begin position="566"/>
        <end position="794"/>
    </location>
</feature>
<dbReference type="EMBL" id="JAPXFL010000005">
    <property type="protein sequence ID" value="KAK9506498.1"/>
    <property type="molecule type" value="Genomic_DNA"/>
</dbReference>
<dbReference type="Pfam" id="PF02463">
    <property type="entry name" value="SMC_N"/>
    <property type="match status" value="1"/>
</dbReference>
<evidence type="ECO:0000256" key="2">
    <source>
        <dbReference type="SAM" id="Coils"/>
    </source>
</evidence>
<dbReference type="Pfam" id="PF06470">
    <property type="entry name" value="SMC_hinge"/>
    <property type="match status" value="1"/>
</dbReference>
<dbReference type="Gene3D" id="1.20.1060.20">
    <property type="match status" value="1"/>
</dbReference>